<keyword evidence="1" id="KW-0812">Transmembrane</keyword>
<dbReference type="AlphaFoldDB" id="Q0DCC8"/>
<evidence type="ECO:0000256" key="1">
    <source>
        <dbReference type="SAM" id="Phobius"/>
    </source>
</evidence>
<gene>
    <name evidence="2" type="ordered locus">Os06g0346400</name>
</gene>
<dbReference type="HOGENOM" id="CLU_2268300_0_0_1"/>
<protein>
    <submittedName>
        <fullName evidence="2">Os06g0346400 protein</fullName>
    </submittedName>
</protein>
<dbReference type="KEGG" id="dosa:Os06g0346400"/>
<evidence type="ECO:0000313" key="3">
    <source>
        <dbReference type="Proteomes" id="UP000000763"/>
    </source>
</evidence>
<proteinExistence type="predicted"/>
<sequence>MAGGRRSCTGWSPVVGGAAAHFFLPAAVIVVVLHQLAVWLPPSPHTAADGRRLRLGRRGQAHPDGPRGLGIPQSDYPFFLLPIHFFSLFDLCPGTLVRPNLNFIIEFSQELFLLEI</sequence>
<reference evidence="2 3" key="1">
    <citation type="journal article" date="2005" name="Nature">
        <title>The map-based sequence of the rice genome.</title>
        <authorList>
            <consortium name="International rice genome sequencing project (IRGSP)"/>
            <person name="Matsumoto T."/>
            <person name="Wu J."/>
            <person name="Kanamori H."/>
            <person name="Katayose Y."/>
            <person name="Fujisawa M."/>
            <person name="Namiki N."/>
            <person name="Mizuno H."/>
            <person name="Yamamoto K."/>
            <person name="Antonio B.A."/>
            <person name="Baba T."/>
            <person name="Sakata K."/>
            <person name="Nagamura Y."/>
            <person name="Aoki H."/>
            <person name="Arikawa K."/>
            <person name="Arita K."/>
            <person name="Bito T."/>
            <person name="Chiden Y."/>
            <person name="Fujitsuka N."/>
            <person name="Fukunaka R."/>
            <person name="Hamada M."/>
            <person name="Harada C."/>
            <person name="Hayashi A."/>
            <person name="Hijishita S."/>
            <person name="Honda M."/>
            <person name="Hosokawa S."/>
            <person name="Ichikawa Y."/>
            <person name="Idonuma A."/>
            <person name="Iijima M."/>
            <person name="Ikeda M."/>
            <person name="Ikeno M."/>
            <person name="Ito K."/>
            <person name="Ito S."/>
            <person name="Ito T."/>
            <person name="Ito Y."/>
            <person name="Ito Y."/>
            <person name="Iwabuchi A."/>
            <person name="Kamiya K."/>
            <person name="Karasawa W."/>
            <person name="Kurita K."/>
            <person name="Katagiri S."/>
            <person name="Kikuta A."/>
            <person name="Kobayashi H."/>
            <person name="Kobayashi N."/>
            <person name="Machita K."/>
            <person name="Maehara T."/>
            <person name="Masukawa M."/>
            <person name="Mizubayashi T."/>
            <person name="Mukai Y."/>
            <person name="Nagasaki H."/>
            <person name="Nagata Y."/>
            <person name="Naito S."/>
            <person name="Nakashima M."/>
            <person name="Nakama Y."/>
            <person name="Nakamichi Y."/>
            <person name="Nakamura M."/>
            <person name="Meguro A."/>
            <person name="Negishi M."/>
            <person name="Ohta I."/>
            <person name="Ohta T."/>
            <person name="Okamoto M."/>
            <person name="Ono N."/>
            <person name="Saji S."/>
            <person name="Sakaguchi M."/>
            <person name="Sakai K."/>
            <person name="Shibata M."/>
            <person name="Shimokawa T."/>
            <person name="Song J."/>
            <person name="Takazaki Y."/>
            <person name="Terasawa K."/>
            <person name="Tsugane M."/>
            <person name="Tsuji K."/>
            <person name="Ueda S."/>
            <person name="Waki K."/>
            <person name="Yamagata H."/>
            <person name="Yamamoto M."/>
            <person name="Yamamoto S."/>
            <person name="Yamane H."/>
            <person name="Yoshiki S."/>
            <person name="Yoshihara R."/>
            <person name="Yukawa K."/>
            <person name="Zhong H."/>
            <person name="Yano M."/>
            <person name="Yuan Q."/>
            <person name="Ouyang S."/>
            <person name="Liu J."/>
            <person name="Jones K.M."/>
            <person name="Gansberger K."/>
            <person name="Moffat K."/>
            <person name="Hill J."/>
            <person name="Bera J."/>
            <person name="Fadrosh D."/>
            <person name="Jin S."/>
            <person name="Johri S."/>
            <person name="Kim M."/>
            <person name="Overton L."/>
            <person name="Reardon M."/>
            <person name="Tsitrin T."/>
            <person name="Vuong H."/>
            <person name="Weaver B."/>
            <person name="Ciecko A."/>
            <person name="Tallon L."/>
            <person name="Jackson J."/>
            <person name="Pai G."/>
            <person name="Aken S.V."/>
            <person name="Utterback T."/>
            <person name="Reidmuller S."/>
            <person name="Feldblyum T."/>
            <person name="Hsiao J."/>
            <person name="Zismann V."/>
            <person name="Iobst S."/>
            <person name="de Vazeille A.R."/>
            <person name="Buell C.R."/>
            <person name="Ying K."/>
            <person name="Li Y."/>
            <person name="Lu T."/>
            <person name="Huang Y."/>
            <person name="Zhao Q."/>
            <person name="Feng Q."/>
            <person name="Zhang L."/>
            <person name="Zhu J."/>
            <person name="Weng Q."/>
            <person name="Mu J."/>
            <person name="Lu Y."/>
            <person name="Fan D."/>
            <person name="Liu Y."/>
            <person name="Guan J."/>
            <person name="Zhang Y."/>
            <person name="Yu S."/>
            <person name="Liu X."/>
            <person name="Zhang Y."/>
            <person name="Hong G."/>
            <person name="Han B."/>
            <person name="Choisne N."/>
            <person name="Demange N."/>
            <person name="Orjeda G."/>
            <person name="Samain S."/>
            <person name="Cattolico L."/>
            <person name="Pelletier E."/>
            <person name="Couloux A."/>
            <person name="Segurens B."/>
            <person name="Wincker P."/>
            <person name="D'Hont A."/>
            <person name="Scarpelli C."/>
            <person name="Weissenbach J."/>
            <person name="Salanoubat M."/>
            <person name="Quetier F."/>
            <person name="Yu Y."/>
            <person name="Kim H.R."/>
            <person name="Rambo T."/>
            <person name="Currie J."/>
            <person name="Collura K."/>
            <person name="Luo M."/>
            <person name="Yang T."/>
            <person name="Ammiraju J.S.S."/>
            <person name="Engler F."/>
            <person name="Soderlund C."/>
            <person name="Wing R.A."/>
            <person name="Palmer L.E."/>
            <person name="de la Bastide M."/>
            <person name="Spiegel L."/>
            <person name="Nascimento L."/>
            <person name="Zutavern T."/>
            <person name="O'Shaughnessy A."/>
            <person name="Dike S."/>
            <person name="Dedhia N."/>
            <person name="Preston R."/>
            <person name="Balija V."/>
            <person name="McCombie W.R."/>
            <person name="Chow T."/>
            <person name="Chen H."/>
            <person name="Chung M."/>
            <person name="Chen C."/>
            <person name="Shaw J."/>
            <person name="Wu H."/>
            <person name="Hsiao K."/>
            <person name="Chao Y."/>
            <person name="Chu M."/>
            <person name="Cheng C."/>
            <person name="Hour A."/>
            <person name="Lee P."/>
            <person name="Lin S."/>
            <person name="Lin Y."/>
            <person name="Liou J."/>
            <person name="Liu S."/>
            <person name="Hsing Y."/>
            <person name="Raghuvanshi S."/>
            <person name="Mohanty A."/>
            <person name="Bharti A.K."/>
            <person name="Gaur A."/>
            <person name="Gupta V."/>
            <person name="Kumar D."/>
            <person name="Ravi V."/>
            <person name="Vij S."/>
            <person name="Kapur A."/>
            <person name="Khurana P."/>
            <person name="Khurana P."/>
            <person name="Khurana J.P."/>
            <person name="Tyagi A.K."/>
            <person name="Gaikwad K."/>
            <person name="Singh A."/>
            <person name="Dalal V."/>
            <person name="Srivastava S."/>
            <person name="Dixit A."/>
            <person name="Pal A.K."/>
            <person name="Ghazi I.A."/>
            <person name="Yadav M."/>
            <person name="Pandit A."/>
            <person name="Bhargava A."/>
            <person name="Sureshbabu K."/>
            <person name="Batra K."/>
            <person name="Sharma T.R."/>
            <person name="Mohapatra T."/>
            <person name="Singh N.K."/>
            <person name="Messing J."/>
            <person name="Nelson A.B."/>
            <person name="Fuks G."/>
            <person name="Kavchok S."/>
            <person name="Keizer G."/>
            <person name="Linton E."/>
            <person name="Llaca V."/>
            <person name="Song R."/>
            <person name="Tanyolac B."/>
            <person name="Young S."/>
            <person name="Ho-Il K."/>
            <person name="Hahn J.H."/>
            <person name="Sangsakoo G."/>
            <person name="Vanavichit A."/>
            <person name="de Mattos Luiz.A.T."/>
            <person name="Zimmer P.D."/>
            <person name="Malone G."/>
            <person name="Dellagostin O."/>
            <person name="de Oliveira A.C."/>
            <person name="Bevan M."/>
            <person name="Bancroft I."/>
            <person name="Minx P."/>
            <person name="Cordum H."/>
            <person name="Wilson R."/>
            <person name="Cheng Z."/>
            <person name="Jin W."/>
            <person name="Jiang J."/>
            <person name="Leong S.A."/>
            <person name="Iwama H."/>
            <person name="Gojobori T."/>
            <person name="Itoh T."/>
            <person name="Niimura Y."/>
            <person name="Fujii Y."/>
            <person name="Habara T."/>
            <person name="Sakai H."/>
            <person name="Sato Y."/>
            <person name="Wilson G."/>
            <person name="Kumar K."/>
            <person name="McCouch S."/>
            <person name="Juretic N."/>
            <person name="Hoen D."/>
            <person name="Wright S."/>
            <person name="Bruskiewich R."/>
            <person name="Bureau T."/>
            <person name="Miyao A."/>
            <person name="Hirochika H."/>
            <person name="Nishikawa T."/>
            <person name="Kadowaki K."/>
            <person name="Sugiura M."/>
            <person name="Burr B."/>
            <person name="Sasaki T."/>
        </authorList>
    </citation>
    <scope>NUCLEOTIDE SEQUENCE [LARGE SCALE GENOMIC DNA]</scope>
    <source>
        <strain evidence="3">cv. Nipponbare</strain>
    </source>
</reference>
<feature type="transmembrane region" description="Helical" evidence="1">
    <location>
        <begin position="20"/>
        <end position="42"/>
    </location>
</feature>
<reference evidence="3" key="2">
    <citation type="journal article" date="2008" name="Nucleic Acids Res.">
        <title>The rice annotation project database (RAP-DB): 2008 update.</title>
        <authorList>
            <consortium name="The rice annotation project (RAP)"/>
        </authorList>
    </citation>
    <scope>GENOME REANNOTATION</scope>
    <source>
        <strain evidence="3">cv. Nipponbare</strain>
    </source>
</reference>
<accession>Q0DCC8</accession>
<organism evidence="2 3">
    <name type="scientific">Oryza sativa subsp. japonica</name>
    <name type="common">Rice</name>
    <dbReference type="NCBI Taxonomy" id="39947"/>
    <lineage>
        <taxon>Eukaryota</taxon>
        <taxon>Viridiplantae</taxon>
        <taxon>Streptophyta</taxon>
        <taxon>Embryophyta</taxon>
        <taxon>Tracheophyta</taxon>
        <taxon>Spermatophyta</taxon>
        <taxon>Magnoliopsida</taxon>
        <taxon>Liliopsida</taxon>
        <taxon>Poales</taxon>
        <taxon>Poaceae</taxon>
        <taxon>BOP clade</taxon>
        <taxon>Oryzoideae</taxon>
        <taxon>Oryzeae</taxon>
        <taxon>Oryzinae</taxon>
        <taxon>Oryza</taxon>
        <taxon>Oryza sativa</taxon>
    </lineage>
</organism>
<keyword evidence="1" id="KW-0472">Membrane</keyword>
<keyword evidence="1" id="KW-1133">Transmembrane helix</keyword>
<evidence type="ECO:0000313" key="2">
    <source>
        <dbReference type="EMBL" id="BAF19495.1"/>
    </source>
</evidence>
<dbReference type="Proteomes" id="UP000000763">
    <property type="component" value="Chromosome 6"/>
</dbReference>
<name>Q0DCC8_ORYSJ</name>
<dbReference type="EMBL" id="AP008212">
    <property type="protein sequence ID" value="BAF19495.1"/>
    <property type="molecule type" value="Genomic_DNA"/>
</dbReference>